<dbReference type="Proteomes" id="UP001056855">
    <property type="component" value="Chromosome"/>
</dbReference>
<dbReference type="InterPro" id="IPR036922">
    <property type="entry name" value="Rieske_2Fe-2S_sf"/>
</dbReference>
<keyword evidence="4" id="KW-0411">Iron-sulfur</keyword>
<evidence type="ECO:0000313" key="8">
    <source>
        <dbReference type="Proteomes" id="UP001056855"/>
    </source>
</evidence>
<proteinExistence type="predicted"/>
<protein>
    <submittedName>
        <fullName evidence="7">Rieske 2Fe-2S domain-containing protein</fullName>
    </submittedName>
</protein>
<keyword evidence="8" id="KW-1185">Reference proteome</keyword>
<dbReference type="KEGG" id="sawl:NGM29_09900"/>
<dbReference type="GO" id="GO:0051537">
    <property type="term" value="F:2 iron, 2 sulfur cluster binding"/>
    <property type="evidence" value="ECO:0007669"/>
    <property type="project" value="UniProtKB-KW"/>
</dbReference>
<evidence type="ECO:0000256" key="1">
    <source>
        <dbReference type="ARBA" id="ARBA00022714"/>
    </source>
</evidence>
<evidence type="ECO:0000256" key="4">
    <source>
        <dbReference type="ARBA" id="ARBA00023014"/>
    </source>
</evidence>
<dbReference type="GO" id="GO:0046872">
    <property type="term" value="F:metal ion binding"/>
    <property type="evidence" value="ECO:0007669"/>
    <property type="project" value="UniProtKB-KW"/>
</dbReference>
<dbReference type="Pfam" id="PF00355">
    <property type="entry name" value="Rieske"/>
    <property type="match status" value="1"/>
</dbReference>
<evidence type="ECO:0000259" key="6">
    <source>
        <dbReference type="PROSITE" id="PS51296"/>
    </source>
</evidence>
<dbReference type="GeneID" id="73290360"/>
<gene>
    <name evidence="7" type="ORF">NGM29_09900</name>
</gene>
<evidence type="ECO:0000313" key="7">
    <source>
        <dbReference type="EMBL" id="UTF52115.1"/>
    </source>
</evidence>
<keyword evidence="2" id="KW-0479">Metal-binding</keyword>
<feature type="compositionally biased region" description="Acidic residues" evidence="5">
    <location>
        <begin position="122"/>
        <end position="138"/>
    </location>
</feature>
<dbReference type="PROSITE" id="PS51296">
    <property type="entry name" value="RIESKE"/>
    <property type="match status" value="1"/>
</dbReference>
<name>A0A9E7N8C8_9EURY</name>
<dbReference type="InterPro" id="IPR017941">
    <property type="entry name" value="Rieske_2Fe-2S"/>
</dbReference>
<evidence type="ECO:0000256" key="3">
    <source>
        <dbReference type="ARBA" id="ARBA00023004"/>
    </source>
</evidence>
<feature type="domain" description="Rieske" evidence="6">
    <location>
        <begin position="10"/>
        <end position="109"/>
    </location>
</feature>
<keyword evidence="1" id="KW-0001">2Fe-2S</keyword>
<evidence type="ECO:0000256" key="2">
    <source>
        <dbReference type="ARBA" id="ARBA00022723"/>
    </source>
</evidence>
<organism evidence="7 8">
    <name type="scientific">Natronosalvus rutilus</name>
    <dbReference type="NCBI Taxonomy" id="2953753"/>
    <lineage>
        <taxon>Archaea</taxon>
        <taxon>Methanobacteriati</taxon>
        <taxon>Methanobacteriota</taxon>
        <taxon>Stenosarchaea group</taxon>
        <taxon>Halobacteria</taxon>
        <taxon>Halobacteriales</taxon>
        <taxon>Natrialbaceae</taxon>
        <taxon>Natronosalvus</taxon>
    </lineage>
</organism>
<dbReference type="SUPFAM" id="SSF50022">
    <property type="entry name" value="ISP domain"/>
    <property type="match status" value="1"/>
</dbReference>
<accession>A0A9E7N8C8</accession>
<dbReference type="EMBL" id="CP100355">
    <property type="protein sequence ID" value="UTF52115.1"/>
    <property type="molecule type" value="Genomic_DNA"/>
</dbReference>
<reference evidence="7" key="1">
    <citation type="submission" date="2022-06" db="EMBL/GenBank/DDBJ databases">
        <title>Diverse halophilic archaea isolated from saline environments.</title>
        <authorList>
            <person name="Cui H.-L."/>
        </authorList>
    </citation>
    <scope>NUCLEOTIDE SEQUENCE</scope>
    <source>
        <strain evidence="7">WLHS1</strain>
    </source>
</reference>
<dbReference type="RefSeq" id="WP_254155887.1">
    <property type="nucleotide sequence ID" value="NZ_CP100355.1"/>
</dbReference>
<dbReference type="Gene3D" id="2.102.10.10">
    <property type="entry name" value="Rieske [2Fe-2S] iron-sulphur domain"/>
    <property type="match status" value="1"/>
</dbReference>
<dbReference type="AlphaFoldDB" id="A0A9E7N8C8"/>
<feature type="region of interest" description="Disordered" evidence="5">
    <location>
        <begin position="118"/>
        <end position="149"/>
    </location>
</feature>
<sequence>MAGRTELTTLETVQESRSWLFTVRDRYGEAEEAILVPCEDGVEGWINRCMHEPQRLDVGRGVAMRDDEIICPRHGSMYDACSGACDNGEAAGTRLVGVDVTVEDGRVFLTDSIYQFDHEGGLEDDGEADENESDEDGDGGPSSTSHISF</sequence>
<keyword evidence="3" id="KW-0408">Iron</keyword>
<evidence type="ECO:0000256" key="5">
    <source>
        <dbReference type="SAM" id="MobiDB-lite"/>
    </source>
</evidence>